<keyword evidence="2" id="KW-0645">Protease</keyword>
<dbReference type="CDD" id="cd07331">
    <property type="entry name" value="M48C_Oma1_like"/>
    <property type="match status" value="1"/>
</dbReference>
<evidence type="ECO:0000256" key="6">
    <source>
        <dbReference type="ARBA" id="ARBA00023049"/>
    </source>
</evidence>
<evidence type="ECO:0000259" key="8">
    <source>
        <dbReference type="Pfam" id="PF01435"/>
    </source>
</evidence>
<evidence type="ECO:0000313" key="10">
    <source>
        <dbReference type="Proteomes" id="UP000322667"/>
    </source>
</evidence>
<evidence type="ECO:0000256" key="3">
    <source>
        <dbReference type="ARBA" id="ARBA00022723"/>
    </source>
</evidence>
<dbReference type="PANTHER" id="PTHR22726:SF1">
    <property type="entry name" value="METALLOENDOPEPTIDASE OMA1, MITOCHONDRIAL"/>
    <property type="match status" value="1"/>
</dbReference>
<keyword evidence="7" id="KW-0812">Transmembrane</keyword>
<sequence length="475" mass="54227">MPYCRRAKLVFNTLRSSFISRPIFSSPIRDSSSIISRNLGSSVSSSTRAKFSGLSSYSSILRRLGIYSNNYTYDPFLNGAKRFYYVDWYGVQHFRRRGPRRWIHWNPRKAMIIVLAGSGVLVTVYFGNLETVLYTKRKHLVLLSEETEKQMGESQFEELKAAFKGKILPAMHPESVRLSHDQIWSDLEYASPESSLEHESGFKLRSRSRFRSRRVCRGRGHNGRYCGHCGYRDRDFFSNSHNLFNLGMNWSREDEILDDKWVQRSRKSSQVKGSQPTTSHLEGLNWEVLVVNEPVVNAICLPGGKIVVFRGLLEHLRTDAEIATIIGHEVGHAVARHIAETITKDLWLDILQLILYQFIMPDLADKMSALLLRLPFSRRMEIELDYIGLLLLASAGYDPRVAPKVFEKLGKVAGDSVMQDYLSTHQSGRKRAQLLAQTQVMEEYNNFTLLHASAQQEALVIYQEASAGHGVEGFL</sequence>
<gene>
    <name evidence="9" type="ORF">ES332_A07G047400v1</name>
</gene>
<feature type="transmembrane region" description="Helical" evidence="7">
    <location>
        <begin position="110"/>
        <end position="127"/>
    </location>
</feature>
<keyword evidence="4" id="KW-0378">Hydrolase</keyword>
<keyword evidence="3" id="KW-0479">Metal-binding</keyword>
<accession>A0A5D2PRG2</accession>
<evidence type="ECO:0000256" key="7">
    <source>
        <dbReference type="SAM" id="Phobius"/>
    </source>
</evidence>
<dbReference type="PANTHER" id="PTHR22726">
    <property type="entry name" value="METALLOENDOPEPTIDASE OMA1"/>
    <property type="match status" value="1"/>
</dbReference>
<keyword evidence="7" id="KW-1133">Transmembrane helix</keyword>
<keyword evidence="10" id="KW-1185">Reference proteome</keyword>
<protein>
    <recommendedName>
        <fullName evidence="8">Peptidase M48 domain-containing protein</fullName>
    </recommendedName>
</protein>
<evidence type="ECO:0000256" key="1">
    <source>
        <dbReference type="ARBA" id="ARBA00001947"/>
    </source>
</evidence>
<dbReference type="Gene3D" id="3.30.2010.10">
    <property type="entry name" value="Metalloproteases ('zincins'), catalytic domain"/>
    <property type="match status" value="1"/>
</dbReference>
<keyword evidence="7" id="KW-0472">Membrane</keyword>
<keyword evidence="6" id="KW-0482">Metalloprotease</keyword>
<dbReference type="GO" id="GO:0051603">
    <property type="term" value="P:proteolysis involved in protein catabolic process"/>
    <property type="evidence" value="ECO:0007669"/>
    <property type="project" value="TreeGrafter"/>
</dbReference>
<dbReference type="Proteomes" id="UP000322667">
    <property type="component" value="Chromosome A07"/>
</dbReference>
<feature type="domain" description="Peptidase M48" evidence="8">
    <location>
        <begin position="279"/>
        <end position="436"/>
    </location>
</feature>
<dbReference type="GO" id="GO:0046872">
    <property type="term" value="F:metal ion binding"/>
    <property type="evidence" value="ECO:0007669"/>
    <property type="project" value="UniProtKB-KW"/>
</dbReference>
<organism evidence="9 10">
    <name type="scientific">Gossypium tomentosum</name>
    <name type="common">Hawaiian cotton</name>
    <name type="synonym">Gossypium sandvicense</name>
    <dbReference type="NCBI Taxonomy" id="34277"/>
    <lineage>
        <taxon>Eukaryota</taxon>
        <taxon>Viridiplantae</taxon>
        <taxon>Streptophyta</taxon>
        <taxon>Embryophyta</taxon>
        <taxon>Tracheophyta</taxon>
        <taxon>Spermatophyta</taxon>
        <taxon>Magnoliopsida</taxon>
        <taxon>eudicotyledons</taxon>
        <taxon>Gunneridae</taxon>
        <taxon>Pentapetalae</taxon>
        <taxon>rosids</taxon>
        <taxon>malvids</taxon>
        <taxon>Malvales</taxon>
        <taxon>Malvaceae</taxon>
        <taxon>Malvoideae</taxon>
        <taxon>Gossypium</taxon>
    </lineage>
</organism>
<dbReference type="EMBL" id="CM017616">
    <property type="protein sequence ID" value="TYI17764.1"/>
    <property type="molecule type" value="Genomic_DNA"/>
</dbReference>
<dbReference type="Pfam" id="PF01435">
    <property type="entry name" value="Peptidase_M48"/>
    <property type="match status" value="1"/>
</dbReference>
<evidence type="ECO:0000256" key="4">
    <source>
        <dbReference type="ARBA" id="ARBA00022801"/>
    </source>
</evidence>
<comment type="cofactor">
    <cofactor evidence="1">
        <name>Zn(2+)</name>
        <dbReference type="ChEBI" id="CHEBI:29105"/>
    </cofactor>
</comment>
<evidence type="ECO:0000256" key="5">
    <source>
        <dbReference type="ARBA" id="ARBA00022833"/>
    </source>
</evidence>
<evidence type="ECO:0000256" key="2">
    <source>
        <dbReference type="ARBA" id="ARBA00022670"/>
    </source>
</evidence>
<name>A0A5D2PRG2_GOSTO</name>
<dbReference type="InterPro" id="IPR051156">
    <property type="entry name" value="Mito/Outer_Membr_Metalloprot"/>
</dbReference>
<dbReference type="InterPro" id="IPR001915">
    <property type="entry name" value="Peptidase_M48"/>
</dbReference>
<reference evidence="9 10" key="1">
    <citation type="submission" date="2019-07" db="EMBL/GenBank/DDBJ databases">
        <title>WGS assembly of Gossypium tomentosum.</title>
        <authorList>
            <person name="Chen Z.J."/>
            <person name="Sreedasyam A."/>
            <person name="Ando A."/>
            <person name="Song Q."/>
            <person name="De L."/>
            <person name="Hulse-Kemp A."/>
            <person name="Ding M."/>
            <person name="Ye W."/>
            <person name="Kirkbride R."/>
            <person name="Jenkins J."/>
            <person name="Plott C."/>
            <person name="Lovell J."/>
            <person name="Lin Y.-M."/>
            <person name="Vaughn R."/>
            <person name="Liu B."/>
            <person name="Li W."/>
            <person name="Simpson S."/>
            <person name="Scheffler B."/>
            <person name="Saski C."/>
            <person name="Grover C."/>
            <person name="Hu G."/>
            <person name="Conover J."/>
            <person name="Carlson J."/>
            <person name="Shu S."/>
            <person name="Boston L."/>
            <person name="Williams M."/>
            <person name="Peterson D."/>
            <person name="Mcgee K."/>
            <person name="Jones D."/>
            <person name="Wendel J."/>
            <person name="Stelly D."/>
            <person name="Grimwood J."/>
            <person name="Schmutz J."/>
        </authorList>
    </citation>
    <scope>NUCLEOTIDE SEQUENCE [LARGE SCALE GENOMIC DNA]</scope>
    <source>
        <strain evidence="9">7179.01</strain>
    </source>
</reference>
<evidence type="ECO:0000313" key="9">
    <source>
        <dbReference type="EMBL" id="TYI17764.1"/>
    </source>
</evidence>
<dbReference type="GO" id="GO:0004222">
    <property type="term" value="F:metalloendopeptidase activity"/>
    <property type="evidence" value="ECO:0007669"/>
    <property type="project" value="InterPro"/>
</dbReference>
<proteinExistence type="predicted"/>
<dbReference type="GO" id="GO:0016020">
    <property type="term" value="C:membrane"/>
    <property type="evidence" value="ECO:0007669"/>
    <property type="project" value="TreeGrafter"/>
</dbReference>
<keyword evidence="5" id="KW-0862">Zinc</keyword>
<dbReference type="AlphaFoldDB" id="A0A5D2PRG2"/>